<evidence type="ECO:0000256" key="1">
    <source>
        <dbReference type="SAM" id="Phobius"/>
    </source>
</evidence>
<proteinExistence type="predicted"/>
<keyword evidence="1" id="KW-0472">Membrane</keyword>
<gene>
    <name evidence="2" type="ORF">D1012_15650</name>
</gene>
<organism evidence="2 3">
    <name type="scientific">Pseudotabrizicola alkalilacus</name>
    <dbReference type="NCBI Taxonomy" id="2305252"/>
    <lineage>
        <taxon>Bacteria</taxon>
        <taxon>Pseudomonadati</taxon>
        <taxon>Pseudomonadota</taxon>
        <taxon>Alphaproteobacteria</taxon>
        <taxon>Rhodobacterales</taxon>
        <taxon>Paracoccaceae</taxon>
        <taxon>Pseudotabrizicola</taxon>
    </lineage>
</organism>
<evidence type="ECO:0000313" key="2">
    <source>
        <dbReference type="EMBL" id="RGP36223.1"/>
    </source>
</evidence>
<dbReference type="Proteomes" id="UP000284547">
    <property type="component" value="Unassembled WGS sequence"/>
</dbReference>
<evidence type="ECO:0000313" key="3">
    <source>
        <dbReference type="Proteomes" id="UP000284547"/>
    </source>
</evidence>
<protein>
    <submittedName>
        <fullName evidence="2">Uncharacterized protein</fullName>
    </submittedName>
</protein>
<name>A0A411YZH5_9RHOB</name>
<comment type="caution">
    <text evidence="2">The sequence shown here is derived from an EMBL/GenBank/DDBJ whole genome shotgun (WGS) entry which is preliminary data.</text>
</comment>
<keyword evidence="1" id="KW-0812">Transmembrane</keyword>
<dbReference type="PROSITE" id="PS51257">
    <property type="entry name" value="PROKAR_LIPOPROTEIN"/>
    <property type="match status" value="1"/>
</dbReference>
<accession>A0A411YZH5</accession>
<keyword evidence="3" id="KW-1185">Reference proteome</keyword>
<sequence>METGCRATGGQFATFLLSLSCRPGQMMDPMLTKPKNHTVRNPWPLILMIGIAALCLVLSSQGIQTATEGLHPL</sequence>
<feature type="transmembrane region" description="Helical" evidence="1">
    <location>
        <begin position="43"/>
        <end position="63"/>
    </location>
</feature>
<reference evidence="2 3" key="1">
    <citation type="submission" date="2018-08" db="EMBL/GenBank/DDBJ databases">
        <title>Flavobacterium tibetense sp. nov., isolated from a wetland YonghuCo on Tibetan Plateau.</title>
        <authorList>
            <person name="Phurbu D."/>
            <person name="Lu H."/>
            <person name="Xing P."/>
        </authorList>
    </citation>
    <scope>NUCLEOTIDE SEQUENCE [LARGE SCALE GENOMIC DNA]</scope>
    <source>
        <strain evidence="2 3">DJC</strain>
    </source>
</reference>
<dbReference type="AlphaFoldDB" id="A0A411YZH5"/>
<keyword evidence="1" id="KW-1133">Transmembrane helix</keyword>
<dbReference type="EMBL" id="QWEY01000009">
    <property type="protein sequence ID" value="RGP36223.1"/>
    <property type="molecule type" value="Genomic_DNA"/>
</dbReference>